<feature type="chain" id="PRO_5035826847" description="Secreted protein" evidence="1">
    <location>
        <begin position="20"/>
        <end position="66"/>
    </location>
</feature>
<dbReference type="AlphaFoldDB" id="A0A8T3C951"/>
<keyword evidence="3" id="KW-1185">Reference proteome</keyword>
<reference evidence="2" key="1">
    <citation type="journal article" date="2022" name="Front. Genet.">
        <title>Chromosome-Scale Assembly of the Dendrobium nobile Genome Provides Insights Into the Molecular Mechanism of the Biosynthesis of the Medicinal Active Ingredient of Dendrobium.</title>
        <authorList>
            <person name="Xu Q."/>
            <person name="Niu S.-C."/>
            <person name="Li K.-L."/>
            <person name="Zheng P.-J."/>
            <person name="Zhang X.-J."/>
            <person name="Jia Y."/>
            <person name="Liu Y."/>
            <person name="Niu Y.-X."/>
            <person name="Yu L.-H."/>
            <person name="Chen D.-F."/>
            <person name="Zhang G.-Q."/>
        </authorList>
    </citation>
    <scope>NUCLEOTIDE SEQUENCE</scope>
    <source>
        <tissue evidence="2">Leaf</tissue>
    </source>
</reference>
<accession>A0A8T3C951</accession>
<dbReference type="EMBL" id="JAGYWB010000002">
    <property type="protein sequence ID" value="KAI0529488.1"/>
    <property type="molecule type" value="Genomic_DNA"/>
</dbReference>
<organism evidence="2 3">
    <name type="scientific">Dendrobium nobile</name>
    <name type="common">Orchid</name>
    <dbReference type="NCBI Taxonomy" id="94219"/>
    <lineage>
        <taxon>Eukaryota</taxon>
        <taxon>Viridiplantae</taxon>
        <taxon>Streptophyta</taxon>
        <taxon>Embryophyta</taxon>
        <taxon>Tracheophyta</taxon>
        <taxon>Spermatophyta</taxon>
        <taxon>Magnoliopsida</taxon>
        <taxon>Liliopsida</taxon>
        <taxon>Asparagales</taxon>
        <taxon>Orchidaceae</taxon>
        <taxon>Epidendroideae</taxon>
        <taxon>Malaxideae</taxon>
        <taxon>Dendrobiinae</taxon>
        <taxon>Dendrobium</taxon>
    </lineage>
</organism>
<dbReference type="Proteomes" id="UP000829196">
    <property type="component" value="Unassembled WGS sequence"/>
</dbReference>
<evidence type="ECO:0000256" key="1">
    <source>
        <dbReference type="SAM" id="SignalP"/>
    </source>
</evidence>
<evidence type="ECO:0000313" key="3">
    <source>
        <dbReference type="Proteomes" id="UP000829196"/>
    </source>
</evidence>
<protein>
    <recommendedName>
        <fullName evidence="4">Secreted protein</fullName>
    </recommendedName>
</protein>
<sequence length="66" mass="7209">MSGVWREFFLSFAVSRALGIAARVDSISEAEVCLCILSPCACDMLQRSNFGRVPISPEFSAGKPKR</sequence>
<gene>
    <name evidence="2" type="ORF">KFK09_002040</name>
</gene>
<comment type="caution">
    <text evidence="2">The sequence shown here is derived from an EMBL/GenBank/DDBJ whole genome shotgun (WGS) entry which is preliminary data.</text>
</comment>
<proteinExistence type="predicted"/>
<name>A0A8T3C951_DENNO</name>
<evidence type="ECO:0008006" key="4">
    <source>
        <dbReference type="Google" id="ProtNLM"/>
    </source>
</evidence>
<keyword evidence="1" id="KW-0732">Signal</keyword>
<feature type="signal peptide" evidence="1">
    <location>
        <begin position="1"/>
        <end position="19"/>
    </location>
</feature>
<evidence type="ECO:0000313" key="2">
    <source>
        <dbReference type="EMBL" id="KAI0529488.1"/>
    </source>
</evidence>